<dbReference type="PANTHER" id="PTHR43434">
    <property type="entry name" value="PHOSPHOGLYCOLATE PHOSPHATASE"/>
    <property type="match status" value="1"/>
</dbReference>
<dbReference type="InterPro" id="IPR041492">
    <property type="entry name" value="HAD_2"/>
</dbReference>
<dbReference type="EMBL" id="NVSR01000132">
    <property type="protein sequence ID" value="PCI23956.1"/>
    <property type="molecule type" value="Genomic_DNA"/>
</dbReference>
<dbReference type="Gene3D" id="1.10.150.520">
    <property type="match status" value="1"/>
</dbReference>
<protein>
    <recommendedName>
        <fullName evidence="3">HAD family hydrolase</fullName>
    </recommendedName>
</protein>
<comment type="caution">
    <text evidence="1">The sequence shown here is derived from an EMBL/GenBank/DDBJ whole genome shotgun (WGS) entry which is preliminary data.</text>
</comment>
<dbReference type="SFLD" id="SFLDS00003">
    <property type="entry name" value="Haloacid_Dehalogenase"/>
    <property type="match status" value="1"/>
</dbReference>
<sequence length="234" mass="26826">MIKIRDITLHIFDLDDTLTNTRATYKAAQKAALQHVFPELKDETFQEAFDHLSWLCKTFGSGNSTLYFDAFLRSQCCYSSQRLQALLEKYQEYFWGNLGTIQGAQAYLEDLESQSTPLALVSNGKVASQDRKLKTIGMDHFFQQEQRYISEEYDSTQKKPSPHMMSLACQNFGIQPEDAIYYGNTIEDILSGNLAGVATVFVGDYQGKNPFNVKIAYPTYTLQHWEAPFIYFEH</sequence>
<evidence type="ECO:0000313" key="1">
    <source>
        <dbReference type="EMBL" id="PCI23956.1"/>
    </source>
</evidence>
<dbReference type="GO" id="GO:0008967">
    <property type="term" value="F:phosphoglycolate phosphatase activity"/>
    <property type="evidence" value="ECO:0007669"/>
    <property type="project" value="TreeGrafter"/>
</dbReference>
<dbReference type="SFLD" id="SFLDG01129">
    <property type="entry name" value="C1.5:_HAD__Beta-PGM__Phosphata"/>
    <property type="match status" value="1"/>
</dbReference>
<dbReference type="SUPFAM" id="SSF56784">
    <property type="entry name" value="HAD-like"/>
    <property type="match status" value="1"/>
</dbReference>
<dbReference type="PANTHER" id="PTHR43434:SF1">
    <property type="entry name" value="PHOSPHOGLYCOLATE PHOSPHATASE"/>
    <property type="match status" value="1"/>
</dbReference>
<dbReference type="InterPro" id="IPR050155">
    <property type="entry name" value="HAD-like_hydrolase_sf"/>
</dbReference>
<dbReference type="Pfam" id="PF13419">
    <property type="entry name" value="HAD_2"/>
    <property type="match status" value="1"/>
</dbReference>
<dbReference type="AlphaFoldDB" id="A0A2A4SRD5"/>
<dbReference type="GO" id="GO:0006281">
    <property type="term" value="P:DNA repair"/>
    <property type="evidence" value="ECO:0007669"/>
    <property type="project" value="TreeGrafter"/>
</dbReference>
<organism evidence="1 2">
    <name type="scientific">SAR324 cluster bacterium</name>
    <dbReference type="NCBI Taxonomy" id="2024889"/>
    <lineage>
        <taxon>Bacteria</taxon>
        <taxon>Deltaproteobacteria</taxon>
        <taxon>SAR324 cluster</taxon>
    </lineage>
</organism>
<dbReference type="Proteomes" id="UP000218113">
    <property type="component" value="Unassembled WGS sequence"/>
</dbReference>
<dbReference type="InterPro" id="IPR023214">
    <property type="entry name" value="HAD_sf"/>
</dbReference>
<evidence type="ECO:0008006" key="3">
    <source>
        <dbReference type="Google" id="ProtNLM"/>
    </source>
</evidence>
<evidence type="ECO:0000313" key="2">
    <source>
        <dbReference type="Proteomes" id="UP000218113"/>
    </source>
</evidence>
<proteinExistence type="predicted"/>
<accession>A0A2A4SRD5</accession>
<name>A0A2A4SRD5_9DELT</name>
<dbReference type="Gene3D" id="3.40.50.1000">
    <property type="entry name" value="HAD superfamily/HAD-like"/>
    <property type="match status" value="1"/>
</dbReference>
<dbReference type="InterPro" id="IPR036412">
    <property type="entry name" value="HAD-like_sf"/>
</dbReference>
<gene>
    <name evidence="1" type="ORF">COB67_12220</name>
</gene>
<reference evidence="2" key="1">
    <citation type="submission" date="2017-08" db="EMBL/GenBank/DDBJ databases">
        <title>A dynamic microbial community with high functional redundancy inhabits the cold, oxic subseafloor aquifer.</title>
        <authorList>
            <person name="Tully B.J."/>
            <person name="Wheat C.G."/>
            <person name="Glazer B.T."/>
            <person name="Huber J.A."/>
        </authorList>
    </citation>
    <scope>NUCLEOTIDE SEQUENCE [LARGE SCALE GENOMIC DNA]</scope>
</reference>